<dbReference type="EMBL" id="CAJVCH010326346">
    <property type="protein sequence ID" value="CAG7786794.1"/>
    <property type="molecule type" value="Genomic_DNA"/>
</dbReference>
<name>A0A8J2PI42_9HEXA</name>
<protein>
    <submittedName>
        <fullName evidence="2">Uncharacterized protein</fullName>
    </submittedName>
</protein>
<gene>
    <name evidence="2" type="ORF">AFUS01_LOCUS25346</name>
</gene>
<evidence type="ECO:0000313" key="2">
    <source>
        <dbReference type="EMBL" id="CAG7786794.1"/>
    </source>
</evidence>
<evidence type="ECO:0000313" key="3">
    <source>
        <dbReference type="Proteomes" id="UP000708208"/>
    </source>
</evidence>
<reference evidence="2" key="1">
    <citation type="submission" date="2021-06" db="EMBL/GenBank/DDBJ databases">
        <authorList>
            <person name="Hodson N. C."/>
            <person name="Mongue J. A."/>
            <person name="Jaron S. K."/>
        </authorList>
    </citation>
    <scope>NUCLEOTIDE SEQUENCE</scope>
</reference>
<dbReference type="Proteomes" id="UP000708208">
    <property type="component" value="Unassembled WGS sequence"/>
</dbReference>
<dbReference type="AlphaFoldDB" id="A0A8J2PI42"/>
<feature type="region of interest" description="Disordered" evidence="1">
    <location>
        <begin position="12"/>
        <end position="31"/>
    </location>
</feature>
<keyword evidence="3" id="KW-1185">Reference proteome</keyword>
<proteinExistence type="predicted"/>
<feature type="compositionally biased region" description="Basic and acidic residues" evidence="1">
    <location>
        <begin position="12"/>
        <end position="25"/>
    </location>
</feature>
<feature type="non-terminal residue" evidence="2">
    <location>
        <position position="1"/>
    </location>
</feature>
<accession>A0A8J2PI42</accession>
<evidence type="ECO:0000256" key="1">
    <source>
        <dbReference type="SAM" id="MobiDB-lite"/>
    </source>
</evidence>
<organism evidence="2 3">
    <name type="scientific">Allacma fusca</name>
    <dbReference type="NCBI Taxonomy" id="39272"/>
    <lineage>
        <taxon>Eukaryota</taxon>
        <taxon>Metazoa</taxon>
        <taxon>Ecdysozoa</taxon>
        <taxon>Arthropoda</taxon>
        <taxon>Hexapoda</taxon>
        <taxon>Collembola</taxon>
        <taxon>Symphypleona</taxon>
        <taxon>Sminthuridae</taxon>
        <taxon>Allacma</taxon>
    </lineage>
</organism>
<comment type="caution">
    <text evidence="2">The sequence shown here is derived from an EMBL/GenBank/DDBJ whole genome shotgun (WGS) entry which is preliminary data.</text>
</comment>
<sequence length="31" mass="3869">FEWLDFERAYPPEPEDRRTRGEYIKSEQPNL</sequence>